<dbReference type="Proteomes" id="UP000000599">
    <property type="component" value="Chromosome F"/>
</dbReference>
<dbReference type="RefSeq" id="XP_461235.2">
    <property type="nucleotide sequence ID" value="XM_461235.1"/>
</dbReference>
<proteinExistence type="predicted"/>
<dbReference type="KEGG" id="dha:DEHA2F20416g"/>
<dbReference type="AlphaFoldDB" id="Q6BKN6"/>
<name>Q6BKN6_DEBHA</name>
<evidence type="ECO:0000313" key="1">
    <source>
        <dbReference type="EMBL" id="CAG89623.2"/>
    </source>
</evidence>
<sequence>MSFLWSQCSKNYKTPPSPEEKRLPEYAWGFDLIGPEQPITLFSSVCCSRFVQPNFQWPSVV</sequence>
<organism evidence="1 2">
    <name type="scientific">Debaryomyces hansenii (strain ATCC 36239 / CBS 767 / BCRC 21394 / JCM 1990 / NBRC 0083 / IGC 2968)</name>
    <name type="common">Yeast</name>
    <name type="synonym">Torulaspora hansenii</name>
    <dbReference type="NCBI Taxonomy" id="284592"/>
    <lineage>
        <taxon>Eukaryota</taxon>
        <taxon>Fungi</taxon>
        <taxon>Dikarya</taxon>
        <taxon>Ascomycota</taxon>
        <taxon>Saccharomycotina</taxon>
        <taxon>Pichiomycetes</taxon>
        <taxon>Debaryomycetaceae</taxon>
        <taxon>Debaryomyces</taxon>
    </lineage>
</organism>
<reference evidence="1 2" key="1">
    <citation type="journal article" date="2004" name="Nature">
        <title>Genome evolution in yeasts.</title>
        <authorList>
            <consortium name="Genolevures"/>
            <person name="Dujon B."/>
            <person name="Sherman D."/>
            <person name="Fischer G."/>
            <person name="Durrens P."/>
            <person name="Casaregola S."/>
            <person name="Lafontaine I."/>
            <person name="de Montigny J."/>
            <person name="Marck C."/>
            <person name="Neuveglise C."/>
            <person name="Talla E."/>
            <person name="Goffard N."/>
            <person name="Frangeul L."/>
            <person name="Aigle M."/>
            <person name="Anthouard V."/>
            <person name="Babour A."/>
            <person name="Barbe V."/>
            <person name="Barnay S."/>
            <person name="Blanchin S."/>
            <person name="Beckerich J.M."/>
            <person name="Beyne E."/>
            <person name="Bleykasten C."/>
            <person name="Boisrame A."/>
            <person name="Boyer J."/>
            <person name="Cattolico L."/>
            <person name="Confanioleri F."/>
            <person name="de Daruvar A."/>
            <person name="Despons L."/>
            <person name="Fabre E."/>
            <person name="Fairhead C."/>
            <person name="Ferry-Dumazet H."/>
            <person name="Groppi A."/>
            <person name="Hantraye F."/>
            <person name="Hennequin C."/>
            <person name="Jauniaux N."/>
            <person name="Joyet P."/>
            <person name="Kachouri R."/>
            <person name="Kerrest A."/>
            <person name="Koszul R."/>
            <person name="Lemaire M."/>
            <person name="Lesur I."/>
            <person name="Ma L."/>
            <person name="Muller H."/>
            <person name="Nicaud J.M."/>
            <person name="Nikolski M."/>
            <person name="Oztas S."/>
            <person name="Ozier-Kalogeropoulos O."/>
            <person name="Pellenz S."/>
            <person name="Potier S."/>
            <person name="Richard G.F."/>
            <person name="Straub M.L."/>
            <person name="Suleau A."/>
            <person name="Swennene D."/>
            <person name="Tekaia F."/>
            <person name="Wesolowski-Louvel M."/>
            <person name="Westhof E."/>
            <person name="Wirth B."/>
            <person name="Zeniou-Meyer M."/>
            <person name="Zivanovic I."/>
            <person name="Bolotin-Fukuhara M."/>
            <person name="Thierry A."/>
            <person name="Bouchier C."/>
            <person name="Caudron B."/>
            <person name="Scarpelli C."/>
            <person name="Gaillardin C."/>
            <person name="Weissenbach J."/>
            <person name="Wincker P."/>
            <person name="Souciet J.L."/>
        </authorList>
    </citation>
    <scope>NUCLEOTIDE SEQUENCE [LARGE SCALE GENOMIC DNA]</scope>
    <source>
        <strain evidence="2">ATCC 36239 / CBS 767 / BCRC 21394 / JCM 1990 / NBRC 0083 / IGC 2968</strain>
    </source>
</reference>
<dbReference type="GeneID" id="2903282"/>
<dbReference type="VEuPathDB" id="FungiDB:DEHA2F20416g"/>
<dbReference type="EMBL" id="CR382138">
    <property type="protein sequence ID" value="CAG89623.2"/>
    <property type="molecule type" value="Genomic_DNA"/>
</dbReference>
<dbReference type="InParanoid" id="Q6BKN6"/>
<keyword evidence="2" id="KW-1185">Reference proteome</keyword>
<evidence type="ECO:0000313" key="2">
    <source>
        <dbReference type="Proteomes" id="UP000000599"/>
    </source>
</evidence>
<protein>
    <submittedName>
        <fullName evidence="1">DEHA2F20416p</fullName>
    </submittedName>
</protein>
<accession>Q6BKN6</accession>
<dbReference type="HOGENOM" id="CLU_2922594_0_0_1"/>
<gene>
    <name evidence="1" type="ordered locus">DEHA2F20416g</name>
</gene>